<protein>
    <recommendedName>
        <fullName evidence="4">(d)CMP kinase</fullName>
    </recommendedName>
</protein>
<reference evidence="3" key="1">
    <citation type="journal article" date="2015" name="PLoS Genet.">
        <title>Genome Sequence and Transcriptome Analyses of Chrysochromulina tobin: Metabolic Tools for Enhanced Algal Fitness in the Prominent Order Prymnesiales (Haptophyceae).</title>
        <authorList>
            <person name="Hovde B.T."/>
            <person name="Deodato C.R."/>
            <person name="Hunsperger H.M."/>
            <person name="Ryken S.A."/>
            <person name="Yost W."/>
            <person name="Jha R.K."/>
            <person name="Patterson J."/>
            <person name="Monnat R.J. Jr."/>
            <person name="Barlow S.B."/>
            <person name="Starkenburg S.R."/>
            <person name="Cattolico R.A."/>
        </authorList>
    </citation>
    <scope>NUCLEOTIDE SEQUENCE</scope>
    <source>
        <strain evidence="3">CCMP291</strain>
    </source>
</reference>
<keyword evidence="3" id="KW-1185">Reference proteome</keyword>
<evidence type="ECO:0008006" key="4">
    <source>
        <dbReference type="Google" id="ProtNLM"/>
    </source>
</evidence>
<evidence type="ECO:0000313" key="3">
    <source>
        <dbReference type="Proteomes" id="UP000037460"/>
    </source>
</evidence>
<organism evidence="2 3">
    <name type="scientific">Chrysochromulina tobinii</name>
    <dbReference type="NCBI Taxonomy" id="1460289"/>
    <lineage>
        <taxon>Eukaryota</taxon>
        <taxon>Haptista</taxon>
        <taxon>Haptophyta</taxon>
        <taxon>Prymnesiophyceae</taxon>
        <taxon>Prymnesiales</taxon>
        <taxon>Chrysochromulinaceae</taxon>
        <taxon>Chrysochromulina</taxon>
    </lineage>
</organism>
<feature type="transmembrane region" description="Helical" evidence="1">
    <location>
        <begin position="6"/>
        <end position="23"/>
    </location>
</feature>
<comment type="caution">
    <text evidence="2">The sequence shown here is derived from an EMBL/GenBank/DDBJ whole genome shotgun (WGS) entry which is preliminary data.</text>
</comment>
<sequence length="337" mass="35604">MPKWVLPVAAGGAAAAVVLYVAYKRMSKELTYTVLKLEDSTTTTAIIESFTSDPKFQALANAETADILKRDAEDDDKLAAGIKMAIAKGVLAANPPVEPLTKIDVLGKSADAVASMIIAKLGDAPQKGCVFILQGLSGTGKGTTVAKLQSTLPKAVAWSNGNVFRSLTLLAVTKCEQTGIAFGEAALTPALLGECMKYLHFGKFKNGDFDIKIEGLGLSLLVSEVANTTLKEPKVGKNIPTVAKMTQGEVISFAAGAAEQMRADGFNVLMEGRSQTLDYVRTPHRFELTLSEPNLIGMRRAAQRMMGEALKALKAEAEPTPARVRSALAAALAAMSC</sequence>
<dbReference type="Gene3D" id="3.40.50.300">
    <property type="entry name" value="P-loop containing nucleotide triphosphate hydrolases"/>
    <property type="match status" value="1"/>
</dbReference>
<evidence type="ECO:0000313" key="2">
    <source>
        <dbReference type="EMBL" id="KOO33460.1"/>
    </source>
</evidence>
<accession>A0A0M0K3S5</accession>
<keyword evidence="1" id="KW-0812">Transmembrane</keyword>
<dbReference type="Proteomes" id="UP000037460">
    <property type="component" value="Unassembled WGS sequence"/>
</dbReference>
<proteinExistence type="predicted"/>
<dbReference type="AlphaFoldDB" id="A0A0M0K3S5"/>
<name>A0A0M0K3S5_9EUKA</name>
<dbReference type="EMBL" id="JWZX01001515">
    <property type="protein sequence ID" value="KOO33460.1"/>
    <property type="molecule type" value="Genomic_DNA"/>
</dbReference>
<keyword evidence="1" id="KW-0472">Membrane</keyword>
<dbReference type="OrthoDB" id="416765at2759"/>
<evidence type="ECO:0000256" key="1">
    <source>
        <dbReference type="SAM" id="Phobius"/>
    </source>
</evidence>
<dbReference type="InterPro" id="IPR027417">
    <property type="entry name" value="P-loop_NTPase"/>
</dbReference>
<keyword evidence="1" id="KW-1133">Transmembrane helix</keyword>
<gene>
    <name evidence="2" type="ORF">Ctob_010246</name>
</gene>